<dbReference type="Pfam" id="PF13083">
    <property type="entry name" value="KH_KhpA-B"/>
    <property type="match status" value="1"/>
</dbReference>
<reference evidence="4" key="1">
    <citation type="submission" date="2022-12" db="EMBL/GenBank/DDBJ databases">
        <title>Reference genome sequencing for broad-spectrum identification of bacterial and archaeal isolates by mass spectrometry.</title>
        <authorList>
            <person name="Sekiguchi Y."/>
            <person name="Tourlousse D.M."/>
        </authorList>
    </citation>
    <scope>NUCLEOTIDE SEQUENCE</scope>
    <source>
        <strain evidence="4">ASRB1</strain>
    </source>
</reference>
<evidence type="ECO:0000256" key="2">
    <source>
        <dbReference type="ARBA" id="ARBA00022884"/>
    </source>
</evidence>
<keyword evidence="1 3" id="KW-0963">Cytoplasm</keyword>
<evidence type="ECO:0000313" key="4">
    <source>
        <dbReference type="EMBL" id="GLI35814.1"/>
    </source>
</evidence>
<proteinExistence type="inferred from homology"/>
<dbReference type="GO" id="GO:0003723">
    <property type="term" value="F:RNA binding"/>
    <property type="evidence" value="ECO:0007669"/>
    <property type="project" value="UniProtKB-UniRule"/>
</dbReference>
<keyword evidence="2 3" id="KW-0694">RNA-binding</keyword>
<sequence>MLKELVDFMARALVDNPEKVRVTEIEGEQTSVIELRVAKEDLGKVIGKQGRTARAMRTILSAASTKIRKRAVLEIIE</sequence>
<dbReference type="InterPro" id="IPR009019">
    <property type="entry name" value="KH_sf_prok-type"/>
</dbReference>
<keyword evidence="3" id="KW-0961">Cell wall biogenesis/degradation</keyword>
<comment type="function">
    <text evidence="3">A probable RNA chaperone. Forms a complex with KhpB which binds to cellular RNA and controls its expression. Plays a role in peptidoglycan (PG) homeostasis and cell length regulation.</text>
</comment>
<comment type="similarity">
    <text evidence="3">Belongs to the KhpA RNA-binding protein family.</text>
</comment>
<evidence type="ECO:0000256" key="3">
    <source>
        <dbReference type="HAMAP-Rule" id="MF_00088"/>
    </source>
</evidence>
<dbReference type="GO" id="GO:0005737">
    <property type="term" value="C:cytoplasm"/>
    <property type="evidence" value="ECO:0007669"/>
    <property type="project" value="UniProtKB-SubCell"/>
</dbReference>
<accession>A0A9W6FVV8</accession>
<keyword evidence="5" id="KW-1185">Reference proteome</keyword>
<comment type="caution">
    <text evidence="4">The sequence shown here is derived from an EMBL/GenBank/DDBJ whole genome shotgun (WGS) entry which is preliminary data.</text>
</comment>
<comment type="subcellular location">
    <subcellularLocation>
        <location evidence="3">Cytoplasm</location>
    </subcellularLocation>
</comment>
<comment type="subunit">
    <text evidence="3">Forms a complex with KhpB.</text>
</comment>
<keyword evidence="3" id="KW-0143">Chaperone</keyword>
<protein>
    <recommendedName>
        <fullName evidence="3">RNA-binding protein KhpA</fullName>
    </recommendedName>
    <alternativeName>
        <fullName evidence="3">KH-domain protein A</fullName>
    </alternativeName>
</protein>
<dbReference type="AlphaFoldDB" id="A0A9W6FVV8"/>
<dbReference type="Proteomes" id="UP001144372">
    <property type="component" value="Unassembled WGS sequence"/>
</dbReference>
<dbReference type="Gene3D" id="3.30.300.20">
    <property type="match status" value="1"/>
</dbReference>
<dbReference type="HAMAP" id="MF_00088">
    <property type="entry name" value="KhpA"/>
    <property type="match status" value="1"/>
</dbReference>
<dbReference type="InterPro" id="IPR020627">
    <property type="entry name" value="KhpA"/>
</dbReference>
<dbReference type="RefSeq" id="WP_281795875.1">
    <property type="nucleotide sequence ID" value="NZ_BSDR01000001.1"/>
</dbReference>
<dbReference type="PANTHER" id="PTHR34654:SF1">
    <property type="entry name" value="RNA-BINDING PROTEIN KHPA"/>
    <property type="match status" value="1"/>
</dbReference>
<dbReference type="GO" id="GO:0008360">
    <property type="term" value="P:regulation of cell shape"/>
    <property type="evidence" value="ECO:0007669"/>
    <property type="project" value="UniProtKB-KW"/>
</dbReference>
<dbReference type="SUPFAM" id="SSF54814">
    <property type="entry name" value="Prokaryotic type KH domain (KH-domain type II)"/>
    <property type="match status" value="1"/>
</dbReference>
<dbReference type="PROSITE" id="PS50084">
    <property type="entry name" value="KH_TYPE_1"/>
    <property type="match status" value="1"/>
</dbReference>
<evidence type="ECO:0000313" key="5">
    <source>
        <dbReference type="Proteomes" id="UP001144372"/>
    </source>
</evidence>
<dbReference type="CDD" id="cd22533">
    <property type="entry name" value="KH-II_YlqC-like"/>
    <property type="match status" value="1"/>
</dbReference>
<dbReference type="PANTHER" id="PTHR34654">
    <property type="entry name" value="UPF0109 PROTEIN SCO5592"/>
    <property type="match status" value="1"/>
</dbReference>
<dbReference type="NCBIfam" id="NF001748">
    <property type="entry name" value="PRK00468.1"/>
    <property type="match status" value="1"/>
</dbReference>
<evidence type="ECO:0000256" key="1">
    <source>
        <dbReference type="ARBA" id="ARBA00022490"/>
    </source>
</evidence>
<dbReference type="EMBL" id="BSDR01000001">
    <property type="protein sequence ID" value="GLI35814.1"/>
    <property type="molecule type" value="Genomic_DNA"/>
</dbReference>
<name>A0A9W6FVV8_9BACT</name>
<dbReference type="GO" id="GO:0071555">
    <property type="term" value="P:cell wall organization"/>
    <property type="evidence" value="ECO:0007669"/>
    <property type="project" value="UniProtKB-KW"/>
</dbReference>
<organism evidence="4 5">
    <name type="scientific">Desulforhabdus amnigena</name>
    <dbReference type="NCBI Taxonomy" id="40218"/>
    <lineage>
        <taxon>Bacteria</taxon>
        <taxon>Pseudomonadati</taxon>
        <taxon>Thermodesulfobacteriota</taxon>
        <taxon>Syntrophobacteria</taxon>
        <taxon>Syntrophobacterales</taxon>
        <taxon>Syntrophobacteraceae</taxon>
        <taxon>Desulforhabdus</taxon>
    </lineage>
</organism>
<dbReference type="InterPro" id="IPR015946">
    <property type="entry name" value="KH_dom-like_a/b"/>
</dbReference>
<keyword evidence="3" id="KW-0133">Cell shape</keyword>
<gene>
    <name evidence="3" type="primary">khpA</name>
    <name evidence="4" type="ORF">DAMNIGENAA_32470</name>
</gene>
<dbReference type="GO" id="GO:0009252">
    <property type="term" value="P:peptidoglycan biosynthetic process"/>
    <property type="evidence" value="ECO:0007669"/>
    <property type="project" value="UniProtKB-UniRule"/>
</dbReference>